<feature type="transmembrane region" description="Helical" evidence="5">
    <location>
        <begin position="30"/>
        <end position="50"/>
    </location>
</feature>
<name>A0A1R2CBW8_9CILI</name>
<organism evidence="6 7">
    <name type="scientific">Stentor coeruleus</name>
    <dbReference type="NCBI Taxonomy" id="5963"/>
    <lineage>
        <taxon>Eukaryota</taxon>
        <taxon>Sar</taxon>
        <taxon>Alveolata</taxon>
        <taxon>Ciliophora</taxon>
        <taxon>Postciliodesmatophora</taxon>
        <taxon>Heterotrichea</taxon>
        <taxon>Heterotrichida</taxon>
        <taxon>Stentoridae</taxon>
        <taxon>Stentor</taxon>
    </lineage>
</organism>
<dbReference type="PANTHER" id="PTHR23291:SF47">
    <property type="entry name" value="TRANSMEMBRANE BAX INHIBITOR MOTIF CONTAINING 7"/>
    <property type="match status" value="1"/>
</dbReference>
<dbReference type="EMBL" id="MPUH01000204">
    <property type="protein sequence ID" value="OMJ86499.1"/>
    <property type="molecule type" value="Genomic_DNA"/>
</dbReference>
<evidence type="ECO:0000256" key="2">
    <source>
        <dbReference type="ARBA" id="ARBA00022692"/>
    </source>
</evidence>
<dbReference type="AlphaFoldDB" id="A0A1R2CBW8"/>
<accession>A0A1R2CBW8</accession>
<dbReference type="Proteomes" id="UP000187209">
    <property type="component" value="Unassembled WGS sequence"/>
</dbReference>
<dbReference type="InterPro" id="IPR006214">
    <property type="entry name" value="Bax_inhibitor_1-related"/>
</dbReference>
<proteinExistence type="inferred from homology"/>
<evidence type="ECO:0000256" key="4">
    <source>
        <dbReference type="ARBA" id="ARBA00023136"/>
    </source>
</evidence>
<keyword evidence="4 5" id="KW-0472">Membrane</keyword>
<comment type="caution">
    <text evidence="6">The sequence shown here is derived from an EMBL/GenBank/DDBJ whole genome shotgun (WGS) entry which is preliminary data.</text>
</comment>
<feature type="transmembrane region" description="Helical" evidence="5">
    <location>
        <begin position="148"/>
        <end position="167"/>
    </location>
</feature>
<dbReference type="Pfam" id="PF01027">
    <property type="entry name" value="Bax1-I"/>
    <property type="match status" value="1"/>
</dbReference>
<comment type="similarity">
    <text evidence="5">Belongs to the BI1 family.</text>
</comment>
<dbReference type="OrthoDB" id="7933078at2759"/>
<evidence type="ECO:0000256" key="1">
    <source>
        <dbReference type="ARBA" id="ARBA00004141"/>
    </source>
</evidence>
<reference evidence="6 7" key="1">
    <citation type="submission" date="2016-11" db="EMBL/GenBank/DDBJ databases">
        <title>The macronuclear genome of Stentor coeruleus: a giant cell with tiny introns.</title>
        <authorList>
            <person name="Slabodnick M."/>
            <person name="Ruby J.G."/>
            <person name="Reiff S.B."/>
            <person name="Swart E.C."/>
            <person name="Gosai S."/>
            <person name="Prabakaran S."/>
            <person name="Witkowska E."/>
            <person name="Larue G.E."/>
            <person name="Fisher S."/>
            <person name="Freeman R.M."/>
            <person name="Gunawardena J."/>
            <person name="Chu W."/>
            <person name="Stover N.A."/>
            <person name="Gregory B.D."/>
            <person name="Nowacki M."/>
            <person name="Derisi J."/>
            <person name="Roy S.W."/>
            <person name="Marshall W.F."/>
            <person name="Sood P."/>
        </authorList>
    </citation>
    <scope>NUCLEOTIDE SEQUENCE [LARGE SCALE GENOMIC DNA]</scope>
    <source>
        <strain evidence="6">WM001</strain>
    </source>
</reference>
<feature type="transmembrane region" description="Helical" evidence="5">
    <location>
        <begin position="210"/>
        <end position="232"/>
    </location>
</feature>
<evidence type="ECO:0000313" key="6">
    <source>
        <dbReference type="EMBL" id="OMJ86499.1"/>
    </source>
</evidence>
<protein>
    <submittedName>
        <fullName evidence="6">Uncharacterized protein</fullName>
    </submittedName>
</protein>
<feature type="transmembrane region" description="Helical" evidence="5">
    <location>
        <begin position="173"/>
        <end position="198"/>
    </location>
</feature>
<evidence type="ECO:0000313" key="7">
    <source>
        <dbReference type="Proteomes" id="UP000187209"/>
    </source>
</evidence>
<feature type="transmembrane region" description="Helical" evidence="5">
    <location>
        <begin position="94"/>
        <end position="113"/>
    </location>
</feature>
<keyword evidence="7" id="KW-1185">Reference proteome</keyword>
<dbReference type="PANTHER" id="PTHR23291">
    <property type="entry name" value="BAX INHIBITOR-RELATED"/>
    <property type="match status" value="1"/>
</dbReference>
<sequence length="235" mass="26682">MEPDTEWAGGDYEKYSLERPDDRLGFIRKVYSILTVQLFITAGLVAISAASEDYQDFVYDNYWLVIVFAVLAIIVICVLFFVPHLHKKVPYNYILLFVFTILEALTVSFVTAFYSPTTILIAAGCTFGLTLSLTIYAFVTKTDFTKHYGIMIVLSFGLFVFGLLFFFVGYGDIYRLVFCPIAVVIYGIFLIYDTQLIVGEKRHKIGYDDYVLGAVALYVDIVGIFLYILAMFGEK</sequence>
<evidence type="ECO:0000256" key="5">
    <source>
        <dbReference type="RuleBase" id="RU004379"/>
    </source>
</evidence>
<dbReference type="GO" id="GO:0016020">
    <property type="term" value="C:membrane"/>
    <property type="evidence" value="ECO:0007669"/>
    <property type="project" value="UniProtKB-SubCell"/>
</dbReference>
<comment type="subcellular location">
    <subcellularLocation>
        <location evidence="1">Membrane</location>
        <topology evidence="1">Multi-pass membrane protein</topology>
    </subcellularLocation>
</comment>
<feature type="transmembrane region" description="Helical" evidence="5">
    <location>
        <begin position="62"/>
        <end position="82"/>
    </location>
</feature>
<evidence type="ECO:0000256" key="3">
    <source>
        <dbReference type="ARBA" id="ARBA00022989"/>
    </source>
</evidence>
<keyword evidence="2 5" id="KW-0812">Transmembrane</keyword>
<feature type="transmembrane region" description="Helical" evidence="5">
    <location>
        <begin position="119"/>
        <end position="139"/>
    </location>
</feature>
<keyword evidence="3 5" id="KW-1133">Transmembrane helix</keyword>
<gene>
    <name evidence="6" type="ORF">SteCoe_11993</name>
</gene>